<sequence length="1010" mass="106626">MTSVTATAPAPDLQQPTTLLSHPISSNTELTSHAVPVSNHAATAKRSLVSVGSAYKLAADGRTLRRLKGTLPILVRGHAVSLVNPQTQTPIQSFTLATTDAPVTAPLTLLRPLGGGRSLRTTYIALKPQPAASRTSSTSTSSSSHVSLSNSAASEIRVFVEELSAKGKETAQISFRTESLVVEGAVQLIQPLSDGRLMLSHSDDSLTILSHPPLALDDTVSVENTTTTLQVSNRVTPSSAIDANVASSHAVYHFNASLLDASSAKKLVANSGQVEEASLLALRVSIMSPSIVVASNTANVDDSKKKRKATRSRKSAIEVIDAAESEQIAVGQTVPSGPLELEVTAFSKSVDSLEDANLSVTRLGKVMVPGLEDAEEVCDVHFHPDGRLVTLTRNGHIHVHLLTLSSAGPSVSETKRLQIPRFASTSSHSNCLINLSGDHLLLVGLPRPLATSAPASATKERMVALMVDLELDAVLCSIDWPVPFATGSNLQSSTMVSASRIAGSAVVLVVGPTPGTGTGTGDSTVTSQQRRCSVLTLPFMVPEASILRHALGKGELTSRWLGLDVDASRGAVVLDDAAVASTDARRKGLLSHLRELQTSASVADSASLDESMNASVTEWLSHETADGRTLEAVSRPEDATFFGSLLDLLLPDTASPASSSSRPFARNAVKTLLEERRVHASVFASLDAGSNSSLALKTAPFWKRLRSRGDVELLRVAVQNVTDISEDELVAVLVSAMDTLAKKPATSPNDQVRELVKLLREVVKVPVSRAALRSALKQQVRQVGDVVALLQICNIWLAAAARRPMDPDSKLVSLADGATGDMQKLTSELPKKSRSRGGKHTTSATSKADESGSGFGEIPDADSALSFASDVMDTFFPLLISTASSYQVLRALSKTISSYVGMVSGLRTLEAPLSAFAKLDQELTLELRRAQQLSRAAGQPQPLSSGGTMISSGNMKVSTSAKTPANLLRAETGGGLGIRLGTQTTQKSRRLESFEQSMLVGAYSLERLEL</sequence>
<dbReference type="AlphaFoldDB" id="A0A317XK46"/>
<feature type="compositionally biased region" description="Low complexity" evidence="1">
    <location>
        <begin position="131"/>
        <end position="147"/>
    </location>
</feature>
<feature type="region of interest" description="Disordered" evidence="1">
    <location>
        <begin position="823"/>
        <end position="855"/>
    </location>
</feature>
<dbReference type="OrthoDB" id="4349954at2759"/>
<organism evidence="2 3">
    <name type="scientific">Testicularia cyperi</name>
    <dbReference type="NCBI Taxonomy" id="1882483"/>
    <lineage>
        <taxon>Eukaryota</taxon>
        <taxon>Fungi</taxon>
        <taxon>Dikarya</taxon>
        <taxon>Basidiomycota</taxon>
        <taxon>Ustilaginomycotina</taxon>
        <taxon>Ustilaginomycetes</taxon>
        <taxon>Ustilaginales</taxon>
        <taxon>Anthracoideaceae</taxon>
        <taxon>Testicularia</taxon>
    </lineage>
</organism>
<dbReference type="GO" id="GO:0003723">
    <property type="term" value="F:RNA binding"/>
    <property type="evidence" value="ECO:0007669"/>
    <property type="project" value="TreeGrafter"/>
</dbReference>
<feature type="region of interest" description="Disordered" evidence="1">
    <location>
        <begin position="127"/>
        <end position="147"/>
    </location>
</feature>
<evidence type="ECO:0000256" key="1">
    <source>
        <dbReference type="SAM" id="MobiDB-lite"/>
    </source>
</evidence>
<feature type="region of interest" description="Disordered" evidence="1">
    <location>
        <begin position="934"/>
        <end position="956"/>
    </location>
</feature>
<evidence type="ECO:0000313" key="3">
    <source>
        <dbReference type="Proteomes" id="UP000246740"/>
    </source>
</evidence>
<protein>
    <submittedName>
        <fullName evidence="2">Uncharacterized protein</fullName>
    </submittedName>
</protein>
<keyword evidence="3" id="KW-1185">Reference proteome</keyword>
<dbReference type="InterPro" id="IPR042859">
    <property type="entry name" value="NOL11"/>
</dbReference>
<proteinExistence type="predicted"/>
<feature type="compositionally biased region" description="Polar residues" evidence="1">
    <location>
        <begin position="941"/>
        <end position="956"/>
    </location>
</feature>
<dbReference type="EMBL" id="KZ819199">
    <property type="protein sequence ID" value="PWY98227.1"/>
    <property type="molecule type" value="Genomic_DNA"/>
</dbReference>
<name>A0A317XK46_9BASI</name>
<dbReference type="PANTHER" id="PTHR15633:SF2">
    <property type="entry name" value="NUCLEOLAR PROTEIN 11"/>
    <property type="match status" value="1"/>
</dbReference>
<dbReference type="PANTHER" id="PTHR15633">
    <property type="entry name" value="NUCLEOLAR PROTEIN 11"/>
    <property type="match status" value="1"/>
</dbReference>
<evidence type="ECO:0000313" key="2">
    <source>
        <dbReference type="EMBL" id="PWY98227.1"/>
    </source>
</evidence>
<dbReference type="GO" id="GO:0005730">
    <property type="term" value="C:nucleolus"/>
    <property type="evidence" value="ECO:0007669"/>
    <property type="project" value="TreeGrafter"/>
</dbReference>
<accession>A0A317XK46</accession>
<dbReference type="Proteomes" id="UP000246740">
    <property type="component" value="Unassembled WGS sequence"/>
</dbReference>
<gene>
    <name evidence="2" type="ORF">BCV70DRAFT_202015</name>
</gene>
<dbReference type="STRING" id="1882483.A0A317XK46"/>
<reference evidence="2 3" key="1">
    <citation type="journal article" date="2018" name="Mol. Biol. Evol.">
        <title>Broad Genomic Sampling Reveals a Smut Pathogenic Ancestry of the Fungal Clade Ustilaginomycotina.</title>
        <authorList>
            <person name="Kijpornyongpan T."/>
            <person name="Mondo S.J."/>
            <person name="Barry K."/>
            <person name="Sandor L."/>
            <person name="Lee J."/>
            <person name="Lipzen A."/>
            <person name="Pangilinan J."/>
            <person name="LaButti K."/>
            <person name="Hainaut M."/>
            <person name="Henrissat B."/>
            <person name="Grigoriev I.V."/>
            <person name="Spatafora J.W."/>
            <person name="Aime M.C."/>
        </authorList>
    </citation>
    <scope>NUCLEOTIDE SEQUENCE [LARGE SCALE GENOMIC DNA]</scope>
    <source>
        <strain evidence="2 3">MCA 3645</strain>
    </source>
</reference>
<dbReference type="GO" id="GO:0030490">
    <property type="term" value="P:maturation of SSU-rRNA"/>
    <property type="evidence" value="ECO:0007669"/>
    <property type="project" value="InterPro"/>
</dbReference>
<dbReference type="InParanoid" id="A0A317XK46"/>